<reference evidence="1" key="1">
    <citation type="submission" date="2020-10" db="EMBL/GenBank/DDBJ databases">
        <authorList>
            <person name="Gilroy R."/>
        </authorList>
    </citation>
    <scope>NUCLEOTIDE SEQUENCE</scope>
    <source>
        <strain evidence="1">ChiGjej3B3-5194</strain>
    </source>
</reference>
<proteinExistence type="predicted"/>
<dbReference type="EMBL" id="DVJI01000006">
    <property type="protein sequence ID" value="HIS70553.1"/>
    <property type="molecule type" value="Genomic_DNA"/>
</dbReference>
<sequence length="286" mass="32734">MKKNSSNKRLFLVAGYSAKNIVDAALVYLVQKLAACGDVILIMDSDTPRVELNRVRPYVLHADAVRHGEYDFGSYKRAYTYARDTGILQKYNYIYMVNDSVYGPLYPIEQYLNKIESYGTDVFGLVCNPHKSHSHIQSWFIGMQTDIATSKWLDEFMSGITHQPDKGSITYLYEQGFTRLLNAHGVIWKCMYSASGRSIYNNVKKLYRAGMPFIKKAAFTRHNGHLGGQIAYVLRHVPNDVRTAIMTSARGAFGDKYINWLLTRNPIKIMFRGIKYFIHKILNEGL</sequence>
<protein>
    <submittedName>
        <fullName evidence="1">Uncharacterized protein</fullName>
    </submittedName>
</protein>
<reference evidence="1" key="2">
    <citation type="journal article" date="2021" name="PeerJ">
        <title>Extensive microbial diversity within the chicken gut microbiome revealed by metagenomics and culture.</title>
        <authorList>
            <person name="Gilroy R."/>
            <person name="Ravi A."/>
            <person name="Getino M."/>
            <person name="Pursley I."/>
            <person name="Horton D.L."/>
            <person name="Alikhan N.F."/>
            <person name="Baker D."/>
            <person name="Gharbi K."/>
            <person name="Hall N."/>
            <person name="Watson M."/>
            <person name="Adriaenssens E.M."/>
            <person name="Foster-Nyarko E."/>
            <person name="Jarju S."/>
            <person name="Secka A."/>
            <person name="Antonio M."/>
            <person name="Oren A."/>
            <person name="Chaudhuri R.R."/>
            <person name="La Ragione R."/>
            <person name="Hildebrand F."/>
            <person name="Pallen M.J."/>
        </authorList>
    </citation>
    <scope>NUCLEOTIDE SEQUENCE</scope>
    <source>
        <strain evidence="1">ChiGjej3B3-5194</strain>
    </source>
</reference>
<dbReference type="Proteomes" id="UP000886742">
    <property type="component" value="Unassembled WGS sequence"/>
</dbReference>
<dbReference type="AlphaFoldDB" id="A0A9D1JW37"/>
<accession>A0A9D1JW37</accession>
<comment type="caution">
    <text evidence="1">The sequence shown here is derived from an EMBL/GenBank/DDBJ whole genome shotgun (WGS) entry which is preliminary data.</text>
</comment>
<dbReference type="Pfam" id="PF05045">
    <property type="entry name" value="RgpF"/>
    <property type="match status" value="1"/>
</dbReference>
<evidence type="ECO:0000313" key="2">
    <source>
        <dbReference type="Proteomes" id="UP000886742"/>
    </source>
</evidence>
<organism evidence="1 2">
    <name type="scientific">Candidatus Enterousia intestinigallinarum</name>
    <dbReference type="NCBI Taxonomy" id="2840790"/>
    <lineage>
        <taxon>Bacteria</taxon>
        <taxon>Pseudomonadati</taxon>
        <taxon>Pseudomonadota</taxon>
        <taxon>Alphaproteobacteria</taxon>
        <taxon>Candidatus Enterousia</taxon>
    </lineage>
</organism>
<dbReference type="InterPro" id="IPR007739">
    <property type="entry name" value="RgpF"/>
</dbReference>
<evidence type="ECO:0000313" key="1">
    <source>
        <dbReference type="EMBL" id="HIS70553.1"/>
    </source>
</evidence>
<gene>
    <name evidence="1" type="ORF">IAD02_01000</name>
</gene>
<name>A0A9D1JW37_9PROT</name>